<evidence type="ECO:0000313" key="2">
    <source>
        <dbReference type="Proteomes" id="UP001231924"/>
    </source>
</evidence>
<dbReference type="Proteomes" id="UP001231924">
    <property type="component" value="Unassembled WGS sequence"/>
</dbReference>
<name>A0ABT7MJF1_9PSEU</name>
<protein>
    <submittedName>
        <fullName evidence="1">Uncharacterized protein</fullName>
    </submittedName>
</protein>
<evidence type="ECO:0000313" key="1">
    <source>
        <dbReference type="EMBL" id="MDL5160601.1"/>
    </source>
</evidence>
<comment type="caution">
    <text evidence="1">The sequence shown here is derived from an EMBL/GenBank/DDBJ whole genome shotgun (WGS) entry which is preliminary data.</text>
</comment>
<sequence length="122" mass="12837">MSEAFEISADDAEGVAEGIRRAATGSVVHLVRDGRLIADIVPANSTTSPGPPDDAELDGTDMAAREQRAAERPAACVAASEYHAARFGAPTLEHYRAVYAQAGASWPGEAFVRRHYPVADAS</sequence>
<keyword evidence="2" id="KW-1185">Reference proteome</keyword>
<accession>A0ABT7MJF1</accession>
<organism evidence="1 2">
    <name type="scientific">Actinomycetospora termitidis</name>
    <dbReference type="NCBI Taxonomy" id="3053470"/>
    <lineage>
        <taxon>Bacteria</taxon>
        <taxon>Bacillati</taxon>
        <taxon>Actinomycetota</taxon>
        <taxon>Actinomycetes</taxon>
        <taxon>Pseudonocardiales</taxon>
        <taxon>Pseudonocardiaceae</taxon>
        <taxon>Actinomycetospora</taxon>
    </lineage>
</organism>
<reference evidence="1 2" key="1">
    <citation type="submission" date="2023-06" db="EMBL/GenBank/DDBJ databases">
        <title>Actinomycetospora Odt1-22.</title>
        <authorList>
            <person name="Supong K."/>
        </authorList>
    </citation>
    <scope>NUCLEOTIDE SEQUENCE [LARGE SCALE GENOMIC DNA]</scope>
    <source>
        <strain evidence="1 2">Odt1-22</strain>
    </source>
</reference>
<proteinExistence type="predicted"/>
<gene>
    <name evidence="1" type="ORF">QRT03_31875</name>
</gene>
<dbReference type="EMBL" id="JASVWF010000013">
    <property type="protein sequence ID" value="MDL5160601.1"/>
    <property type="molecule type" value="Genomic_DNA"/>
</dbReference>
<dbReference type="RefSeq" id="WP_286057205.1">
    <property type="nucleotide sequence ID" value="NZ_JASVWF010000013.1"/>
</dbReference>